<keyword evidence="2" id="KW-1185">Reference proteome</keyword>
<protein>
    <submittedName>
        <fullName evidence="1">Uncharacterized protein</fullName>
    </submittedName>
</protein>
<sequence>MLYCALKYLYCCILIFYIFFWFSPPTGSNCESKPSSNPLEHTQKYSFKSVQPFRRSSLSTHVQKNYIYNIIDECLGCLINCRSPLQPGANRLTVSHWAYLTYYEAVQRANTKLHLNSALRLSNLKLRPLRSFITFITVFVISTGSIAPNFVAQRKRKERSNSDEQLSTFKEDIMNMIQNWKDAQNSLLNKLITDLADIKEQNNQIKRSNNEIERSLEFLNLQYEDMKSKIQNLETERKVHLLQINSLEDKLEDMERNLKSSAIEIRSVPIINNPETKNDLYNIVQNICKALNVIVPQTSIRDVYRVNKRAGKGTIIADFTSVLLKNEIIKSLKVYNKEHPTHRLNANSIGIQGNDSQIYLSESLTAKGRRLFFLARDAAKTLGYTFCWSSKGRIFLRKTLDSPHVEIKSESQLVALNNKK</sequence>
<evidence type="ECO:0000313" key="1">
    <source>
        <dbReference type="EMBL" id="KAJ0176831.1"/>
    </source>
</evidence>
<gene>
    <name evidence="1" type="ORF">K1T71_008010</name>
</gene>
<name>A0ACC1CZ11_9NEOP</name>
<reference evidence="1 2" key="1">
    <citation type="journal article" date="2021" name="Front. Genet.">
        <title>Chromosome-Level Genome Assembly Reveals Significant Gene Expansion in the Toll and IMD Signaling Pathways of Dendrolimus kikuchii.</title>
        <authorList>
            <person name="Zhou J."/>
            <person name="Wu P."/>
            <person name="Xiong Z."/>
            <person name="Liu N."/>
            <person name="Zhao N."/>
            <person name="Ji M."/>
            <person name="Qiu Y."/>
            <person name="Yang B."/>
        </authorList>
    </citation>
    <scope>NUCLEOTIDE SEQUENCE [LARGE SCALE GENOMIC DNA]</scope>
    <source>
        <strain evidence="1">Ann1</strain>
    </source>
</reference>
<comment type="caution">
    <text evidence="1">The sequence shown here is derived from an EMBL/GenBank/DDBJ whole genome shotgun (WGS) entry which is preliminary data.</text>
</comment>
<organism evidence="1 2">
    <name type="scientific">Dendrolimus kikuchii</name>
    <dbReference type="NCBI Taxonomy" id="765133"/>
    <lineage>
        <taxon>Eukaryota</taxon>
        <taxon>Metazoa</taxon>
        <taxon>Ecdysozoa</taxon>
        <taxon>Arthropoda</taxon>
        <taxon>Hexapoda</taxon>
        <taxon>Insecta</taxon>
        <taxon>Pterygota</taxon>
        <taxon>Neoptera</taxon>
        <taxon>Endopterygota</taxon>
        <taxon>Lepidoptera</taxon>
        <taxon>Glossata</taxon>
        <taxon>Ditrysia</taxon>
        <taxon>Bombycoidea</taxon>
        <taxon>Lasiocampidae</taxon>
        <taxon>Dendrolimus</taxon>
    </lineage>
</organism>
<proteinExistence type="predicted"/>
<dbReference type="EMBL" id="CM034399">
    <property type="protein sequence ID" value="KAJ0176831.1"/>
    <property type="molecule type" value="Genomic_DNA"/>
</dbReference>
<accession>A0ACC1CZ11</accession>
<evidence type="ECO:0000313" key="2">
    <source>
        <dbReference type="Proteomes" id="UP000824533"/>
    </source>
</evidence>
<dbReference type="Proteomes" id="UP000824533">
    <property type="component" value="Linkage Group LG13"/>
</dbReference>